<sequence>MSKASHTFTTAPMELTKLLFNPYIHKDSFFFTSEQTFAYSPRLNHKRQQLPISATIGQQTTIFFYLNTFPVTYSQLNDLSTNRQSNYYPRQRQGMDQIVTSCDIFASNGWEHLNPLLVFTASIEPMKHFGPCLVLVEIGEKLVPLAELSSLRFLMQMLR</sequence>
<dbReference type="WBParaSite" id="EN70_7318">
    <property type="protein sequence ID" value="EN70_7318"/>
    <property type="gene ID" value="EN70_7318"/>
</dbReference>
<evidence type="ECO:0000313" key="1">
    <source>
        <dbReference type="Proteomes" id="UP000095285"/>
    </source>
</evidence>
<proteinExistence type="predicted"/>
<reference evidence="2" key="2">
    <citation type="submission" date="2016-11" db="UniProtKB">
        <authorList>
            <consortium name="WormBaseParasite"/>
        </authorList>
    </citation>
    <scope>IDENTIFICATION</scope>
</reference>
<dbReference type="KEGG" id="loa:LOAG_09390"/>
<dbReference type="AlphaFoldDB" id="A0A1I7VXJ5"/>
<keyword evidence="1" id="KW-1185">Reference proteome</keyword>
<dbReference type="Proteomes" id="UP000095285">
    <property type="component" value="Unassembled WGS sequence"/>
</dbReference>
<dbReference type="CTD" id="9946830"/>
<dbReference type="RefSeq" id="XP_003144966.2">
    <property type="nucleotide sequence ID" value="XM_003144918.2"/>
</dbReference>
<reference evidence="1" key="1">
    <citation type="submission" date="2012-04" db="EMBL/GenBank/DDBJ databases">
        <title>The Genome Sequence of Loa loa.</title>
        <authorList>
            <consortium name="The Broad Institute Genome Sequencing Platform"/>
            <consortium name="Broad Institute Genome Sequencing Center for Infectious Disease"/>
            <person name="Nutman T.B."/>
            <person name="Fink D.L."/>
            <person name="Russ C."/>
            <person name="Young S."/>
            <person name="Zeng Q."/>
            <person name="Gargeya S."/>
            <person name="Alvarado L."/>
            <person name="Berlin A."/>
            <person name="Chapman S.B."/>
            <person name="Chen Z."/>
            <person name="Freedman E."/>
            <person name="Gellesch M."/>
            <person name="Goldberg J."/>
            <person name="Griggs A."/>
            <person name="Gujja S."/>
            <person name="Heilman E.R."/>
            <person name="Heiman D."/>
            <person name="Howarth C."/>
            <person name="Mehta T."/>
            <person name="Neiman D."/>
            <person name="Pearson M."/>
            <person name="Roberts A."/>
            <person name="Saif S."/>
            <person name="Shea T."/>
            <person name="Shenoy N."/>
            <person name="Sisk P."/>
            <person name="Stolte C."/>
            <person name="Sykes S."/>
            <person name="White J."/>
            <person name="Yandava C."/>
            <person name="Haas B."/>
            <person name="Henn M.R."/>
            <person name="Nusbaum C."/>
            <person name="Birren B."/>
        </authorList>
    </citation>
    <scope>NUCLEOTIDE SEQUENCE [LARGE SCALE GENOMIC DNA]</scope>
</reference>
<evidence type="ECO:0000313" key="2">
    <source>
        <dbReference type="WBParaSite" id="EN70_7318"/>
    </source>
</evidence>
<organism evidence="1 2">
    <name type="scientific">Loa loa</name>
    <name type="common">Eye worm</name>
    <name type="synonym">Filaria loa</name>
    <dbReference type="NCBI Taxonomy" id="7209"/>
    <lineage>
        <taxon>Eukaryota</taxon>
        <taxon>Metazoa</taxon>
        <taxon>Ecdysozoa</taxon>
        <taxon>Nematoda</taxon>
        <taxon>Chromadorea</taxon>
        <taxon>Rhabditida</taxon>
        <taxon>Spirurina</taxon>
        <taxon>Spiruromorpha</taxon>
        <taxon>Filarioidea</taxon>
        <taxon>Onchocercidae</taxon>
        <taxon>Loa</taxon>
    </lineage>
</organism>
<dbReference type="GeneID" id="9946830"/>
<accession>A0A1I7VXJ5</accession>
<name>A0A1I7VXJ5_LOALO</name>
<protein>
    <submittedName>
        <fullName evidence="2">Uncharacterized protein</fullName>
    </submittedName>
</protein>